<feature type="domain" description="DML1/Misato tubulin" evidence="5">
    <location>
        <begin position="193"/>
        <end position="380"/>
    </location>
</feature>
<dbReference type="GO" id="GO:0005739">
    <property type="term" value="C:mitochondrion"/>
    <property type="evidence" value="ECO:0007669"/>
    <property type="project" value="UniProtKB-SubCell"/>
</dbReference>
<evidence type="ECO:0000259" key="4">
    <source>
        <dbReference type="Pfam" id="PF10644"/>
    </source>
</evidence>
<dbReference type="PANTHER" id="PTHR13391">
    <property type="entry name" value="MITOCHONDRIAL DISTRIBUTION REGULATOR MISATO"/>
    <property type="match status" value="1"/>
</dbReference>
<dbReference type="Gene3D" id="3.40.50.1440">
    <property type="entry name" value="Tubulin/FtsZ, GTPase domain"/>
    <property type="match status" value="1"/>
</dbReference>
<evidence type="ECO:0000259" key="5">
    <source>
        <dbReference type="Pfam" id="PF14881"/>
    </source>
</evidence>
<dbReference type="InterPro" id="IPR019605">
    <property type="entry name" value="Misato_II_tubulin-like"/>
</dbReference>
<evidence type="ECO:0000256" key="3">
    <source>
        <dbReference type="ARBA" id="ARBA00023128"/>
    </source>
</evidence>
<evidence type="ECO:0008006" key="8">
    <source>
        <dbReference type="Google" id="ProtNLM"/>
    </source>
</evidence>
<comment type="subcellular location">
    <subcellularLocation>
        <location evidence="1">Mitochondrion</location>
    </subcellularLocation>
</comment>
<reference evidence="6" key="1">
    <citation type="journal article" date="2023" name="Mol. Biol. Evol.">
        <title>Third-Generation Sequencing Reveals the Adaptive Role of the Epigenome in Three Deep-Sea Polychaetes.</title>
        <authorList>
            <person name="Perez M."/>
            <person name="Aroh O."/>
            <person name="Sun Y."/>
            <person name="Lan Y."/>
            <person name="Juniper S.K."/>
            <person name="Young C.R."/>
            <person name="Angers B."/>
            <person name="Qian P.Y."/>
        </authorList>
    </citation>
    <scope>NUCLEOTIDE SEQUENCE</scope>
    <source>
        <strain evidence="6">P08H-3</strain>
    </source>
</reference>
<protein>
    <recommendedName>
        <fullName evidence="8">DML1/Misato tubulin domain-containing protein</fullName>
    </recommendedName>
</protein>
<dbReference type="AlphaFoldDB" id="A0AAD9N7W8"/>
<evidence type="ECO:0000256" key="1">
    <source>
        <dbReference type="ARBA" id="ARBA00004173"/>
    </source>
</evidence>
<dbReference type="SUPFAM" id="SSF52490">
    <property type="entry name" value="Tubulin nucleotide-binding domain-like"/>
    <property type="match status" value="1"/>
</dbReference>
<evidence type="ECO:0000313" key="6">
    <source>
        <dbReference type="EMBL" id="KAK2160432.1"/>
    </source>
</evidence>
<dbReference type="InterPro" id="IPR029209">
    <property type="entry name" value="DML1/Misato_tubulin"/>
</dbReference>
<dbReference type="InterPro" id="IPR036525">
    <property type="entry name" value="Tubulin/FtsZ_GTPase_sf"/>
</dbReference>
<dbReference type="Pfam" id="PF14881">
    <property type="entry name" value="Tubulin_3"/>
    <property type="match status" value="1"/>
</dbReference>
<sequence length="604" mass="67790">MRVHPNVRLDYGSKRTAHFKVLINQLLMAFGCCHFGARQRLEAPVDLKSVEPVQKHAASFVFDPKKLPLKEINHNVLFREGQNLMGDVTYTPRLVSLDLKGSLNTLRQEGTLYEVPESAEEVNWTSDVTMHKTASLPKNEFLQDMEEQERILLGERVSREVDREEYELEKEASHESKSRVKRSHGKKIYDLDQSISVWSDYIRTHLHPRTVCLVEQFYHNNPSEPFDVFTQGLSVYQDKKLRHALEDRLHFFLEECDHLQGLHVLADVHDGFGGLSAAFLQDLGDELDNKCLLVFGVSPPSYTNMNPVQNMYRAMNVALTFEKLANHGSAFVPLSMASSYSHKPNPSVVFPYVSYKQDLPYHTSAVLATALDAITLPHRLDRPPSLLSHLTQALTPGGRKVLGLYHSLPFPLATDSNVVDVLLELGDSLPWESLTPGCHGNNECTAQSLVARGLPAGKLKGLSNPRHHQVLNCCDTLDEVMSIYLKDMCNCSLNAICSVQDTCKVTTPFPRIFSSNITKGGLVSKMDRPKEIGVECVPVMTSLQSTSAIHQTLKSLLDNVKTVDVKCYHKLLGNGLEEDDYKESINNLNDMMDNYDDDSIDAIS</sequence>
<gene>
    <name evidence="6" type="ORF">LSH36_133g02051</name>
</gene>
<accession>A0AAD9N7W8</accession>
<keyword evidence="7" id="KW-1185">Reference proteome</keyword>
<dbReference type="Proteomes" id="UP001208570">
    <property type="component" value="Unassembled WGS sequence"/>
</dbReference>
<comment type="similarity">
    <text evidence="2">Belongs to the misato family.</text>
</comment>
<dbReference type="PROSITE" id="PS51257">
    <property type="entry name" value="PROKAR_LIPOPROTEIN"/>
    <property type="match status" value="1"/>
</dbReference>
<dbReference type="Pfam" id="PF10644">
    <property type="entry name" value="Misat_Tub_SegII"/>
    <property type="match status" value="1"/>
</dbReference>
<dbReference type="GO" id="GO:0007005">
    <property type="term" value="P:mitochondrion organization"/>
    <property type="evidence" value="ECO:0007669"/>
    <property type="project" value="InterPro"/>
</dbReference>
<evidence type="ECO:0000256" key="2">
    <source>
        <dbReference type="ARBA" id="ARBA00008507"/>
    </source>
</evidence>
<proteinExistence type="inferred from homology"/>
<name>A0AAD9N7W8_9ANNE</name>
<keyword evidence="3" id="KW-0496">Mitochondrion</keyword>
<comment type="caution">
    <text evidence="6">The sequence shown here is derived from an EMBL/GenBank/DDBJ whole genome shotgun (WGS) entry which is preliminary data.</text>
</comment>
<feature type="domain" description="Misato Segment II tubulin-like" evidence="4">
    <location>
        <begin position="59"/>
        <end position="146"/>
    </location>
</feature>
<evidence type="ECO:0000313" key="7">
    <source>
        <dbReference type="Proteomes" id="UP001208570"/>
    </source>
</evidence>
<dbReference type="CDD" id="cd06060">
    <property type="entry name" value="misato"/>
    <property type="match status" value="1"/>
</dbReference>
<dbReference type="EMBL" id="JAODUP010000133">
    <property type="protein sequence ID" value="KAK2160432.1"/>
    <property type="molecule type" value="Genomic_DNA"/>
</dbReference>
<dbReference type="PANTHER" id="PTHR13391:SF0">
    <property type="entry name" value="PROTEIN MISATO HOMOLOG 1"/>
    <property type="match status" value="1"/>
</dbReference>
<dbReference type="InterPro" id="IPR049942">
    <property type="entry name" value="DML1/Misato"/>
</dbReference>
<organism evidence="6 7">
    <name type="scientific">Paralvinella palmiformis</name>
    <dbReference type="NCBI Taxonomy" id="53620"/>
    <lineage>
        <taxon>Eukaryota</taxon>
        <taxon>Metazoa</taxon>
        <taxon>Spiralia</taxon>
        <taxon>Lophotrochozoa</taxon>
        <taxon>Annelida</taxon>
        <taxon>Polychaeta</taxon>
        <taxon>Sedentaria</taxon>
        <taxon>Canalipalpata</taxon>
        <taxon>Terebellida</taxon>
        <taxon>Terebelliformia</taxon>
        <taxon>Alvinellidae</taxon>
        <taxon>Paralvinella</taxon>
    </lineage>
</organism>